<name>B7PQW5_IXOSC</name>
<feature type="compositionally biased region" description="Low complexity" evidence="1">
    <location>
        <begin position="204"/>
        <end position="213"/>
    </location>
</feature>
<proteinExistence type="predicted"/>
<reference evidence="2 4" key="1">
    <citation type="submission" date="2008-03" db="EMBL/GenBank/DDBJ databases">
        <title>Annotation of Ixodes scapularis.</title>
        <authorList>
            <consortium name="Ixodes scapularis Genome Project Consortium"/>
            <person name="Caler E."/>
            <person name="Hannick L.I."/>
            <person name="Bidwell S."/>
            <person name="Joardar V."/>
            <person name="Thiagarajan M."/>
            <person name="Amedeo P."/>
            <person name="Galinsky K.J."/>
            <person name="Schobel S."/>
            <person name="Inman J."/>
            <person name="Hostetler J."/>
            <person name="Miller J."/>
            <person name="Hammond M."/>
            <person name="Megy K."/>
            <person name="Lawson D."/>
            <person name="Kodira C."/>
            <person name="Sutton G."/>
            <person name="Meyer J."/>
            <person name="Hill C.A."/>
            <person name="Birren B."/>
            <person name="Nene V."/>
            <person name="Collins F."/>
            <person name="Alarcon-Chaidez F."/>
            <person name="Wikel S."/>
            <person name="Strausberg R."/>
        </authorList>
    </citation>
    <scope>NUCLEOTIDE SEQUENCE [LARGE SCALE GENOMIC DNA]</scope>
    <source>
        <strain evidence="4">Wikel</strain>
        <strain evidence="2">Wikel colony</strain>
    </source>
</reference>
<accession>B7PQW5</accession>
<feature type="compositionally biased region" description="Basic and acidic residues" evidence="1">
    <location>
        <begin position="134"/>
        <end position="148"/>
    </location>
</feature>
<feature type="compositionally biased region" description="Acidic residues" evidence="1">
    <location>
        <begin position="102"/>
        <end position="111"/>
    </location>
</feature>
<evidence type="ECO:0000256" key="1">
    <source>
        <dbReference type="SAM" id="MobiDB-lite"/>
    </source>
</evidence>
<dbReference type="InParanoid" id="B7PQW5"/>
<protein>
    <submittedName>
        <fullName evidence="2 3">Uncharacterized protein</fullName>
    </submittedName>
</protein>
<evidence type="ECO:0000313" key="2">
    <source>
        <dbReference type="EMBL" id="EEC08987.1"/>
    </source>
</evidence>
<feature type="compositionally biased region" description="Basic and acidic residues" evidence="1">
    <location>
        <begin position="338"/>
        <end position="356"/>
    </location>
</feature>
<dbReference type="VEuPathDB" id="VectorBase:ISCW006188"/>
<feature type="compositionally biased region" description="Low complexity" evidence="1">
    <location>
        <begin position="166"/>
        <end position="190"/>
    </location>
</feature>
<evidence type="ECO:0000313" key="3">
    <source>
        <dbReference type="EnsemblMetazoa" id="ISCW006188-PA"/>
    </source>
</evidence>
<feature type="non-terminal residue" evidence="2">
    <location>
        <position position="1"/>
    </location>
</feature>
<feature type="compositionally biased region" description="Basic and acidic residues" evidence="1">
    <location>
        <begin position="292"/>
        <end position="304"/>
    </location>
</feature>
<sequence>GIAPASIMSDERVPEVPQITEQESTTTQVASPPSASTAPSETQAASTEEQSAESSTAAPETEAPAVTLPEIEPSTSIGTEGGVFRVPEVPPVREPATSDPMTPDDDLDDETYVPSEASSSTLTSPGDMDTMPTPEREQFAARDEDVRRRQVAGLPTLLLRSNAPESSPGTPSSGCSSLEGAAGSSGTASAITTPMDDFPPTPGSPSMSSSMPSPTVPPVDPVPVTSEMHDLGTAESAKRRRAAFARAPEAAVVAETKDLGLSADLSSPDTVPVASDTPESKRCSVDPSKLFLDLHKFEPRKDPPPADVEFSPMEEGSDSESEQAASDSVACEEPPEQGSRESEEKDDKTTSDLKED</sequence>
<gene>
    <name evidence="2" type="ORF">IscW_ISCW006188</name>
</gene>
<reference evidence="3" key="2">
    <citation type="submission" date="2020-05" db="UniProtKB">
        <authorList>
            <consortium name="EnsemblMetazoa"/>
        </authorList>
    </citation>
    <scope>IDENTIFICATION</scope>
    <source>
        <strain evidence="3">wikel</strain>
    </source>
</reference>
<dbReference type="EMBL" id="ABJB010597207">
    <property type="status" value="NOT_ANNOTATED_CDS"/>
    <property type="molecule type" value="Genomic_DNA"/>
</dbReference>
<keyword evidence="4" id="KW-1185">Reference proteome</keyword>
<feature type="region of interest" description="Disordered" evidence="1">
    <location>
        <begin position="1"/>
        <end position="242"/>
    </location>
</feature>
<dbReference type="EnsemblMetazoa" id="ISCW006188-RA">
    <property type="protein sequence ID" value="ISCW006188-PA"/>
    <property type="gene ID" value="ISCW006188"/>
</dbReference>
<dbReference type="HOGENOM" id="CLU_779825_0_0_1"/>
<dbReference type="AlphaFoldDB" id="B7PQW5"/>
<dbReference type="Proteomes" id="UP000001555">
    <property type="component" value="Unassembled WGS sequence"/>
</dbReference>
<feature type="compositionally biased region" description="Low complexity" evidence="1">
    <location>
        <begin position="24"/>
        <end position="65"/>
    </location>
</feature>
<dbReference type="PaxDb" id="6945-B7PQW5"/>
<dbReference type="VEuPathDB" id="VectorBase:ISCI006188"/>
<organism>
    <name type="scientific">Ixodes scapularis</name>
    <name type="common">Black-legged tick</name>
    <name type="synonym">Deer tick</name>
    <dbReference type="NCBI Taxonomy" id="6945"/>
    <lineage>
        <taxon>Eukaryota</taxon>
        <taxon>Metazoa</taxon>
        <taxon>Ecdysozoa</taxon>
        <taxon>Arthropoda</taxon>
        <taxon>Chelicerata</taxon>
        <taxon>Arachnida</taxon>
        <taxon>Acari</taxon>
        <taxon>Parasitiformes</taxon>
        <taxon>Ixodida</taxon>
        <taxon>Ixodoidea</taxon>
        <taxon>Ixodidae</taxon>
        <taxon>Ixodinae</taxon>
        <taxon>Ixodes</taxon>
    </lineage>
</organism>
<dbReference type="EMBL" id="DS768424">
    <property type="protein sequence ID" value="EEC08987.1"/>
    <property type="molecule type" value="Genomic_DNA"/>
</dbReference>
<evidence type="ECO:0000313" key="4">
    <source>
        <dbReference type="Proteomes" id="UP000001555"/>
    </source>
</evidence>
<feature type="region of interest" description="Disordered" evidence="1">
    <location>
        <begin position="259"/>
        <end position="356"/>
    </location>
</feature>